<accession>A0A1E3Q6I0</accession>
<keyword evidence="2 4" id="KW-0853">WD repeat</keyword>
<sequence>MISGTTWVPRGFAAEFPTQYELDDGELDRISKLAQLRLDDALEDLENAHEDEAGEIEEDFENRDGGEDAFVIDVTADEKMKEEVESVEPKPQAADIDDDLKEYDLENYDAEAATEEGSLSMFSNIKSLAYYRSADEDPYIVLPKSKDGQPIDDLDEEESEELQILDTDSLLLVTKTEDNLSHMEVYVYEESEANLYVHHDILLPSFPLCIEWLDVRVGRTRTADNQQGNFAAIGTFEPTIEIWNLDVIDEMYPDAILGNASPHSDVMPDEEPMVKTKKGKKKKAKKIHSKQKANDKFHVDAVLALSSNRLHRNLLASGSADKTIKLWDLSTLNCARSYAFHDDKVCSLAWHPEEGTVLLTGSYDRTVVASDMRLPDTQYRRWGVDADVESAKWDSHDPNYFYVSTEGGRVYYFDARNAPSSPAKAKPVWTLQAHDSEVSTFDVNKHIKGLIATGSTDQQVKLWSISPTGPSMITSRNMGVGKVFSVSWLPDKDAARTLAVGGSNGVVQVWDTKTNGAVRMAADDEDIEDEDDED</sequence>
<reference evidence="7 8" key="1">
    <citation type="journal article" date="2016" name="Proc. Natl. Acad. Sci. U.S.A.">
        <title>Comparative genomics of biotechnologically important yeasts.</title>
        <authorList>
            <person name="Riley R."/>
            <person name="Haridas S."/>
            <person name="Wolfe K.H."/>
            <person name="Lopes M.R."/>
            <person name="Hittinger C.T."/>
            <person name="Goeker M."/>
            <person name="Salamov A.A."/>
            <person name="Wisecaver J.H."/>
            <person name="Long T.M."/>
            <person name="Calvey C.H."/>
            <person name="Aerts A.L."/>
            <person name="Barry K.W."/>
            <person name="Choi C."/>
            <person name="Clum A."/>
            <person name="Coughlan A.Y."/>
            <person name="Deshpande S."/>
            <person name="Douglass A.P."/>
            <person name="Hanson S.J."/>
            <person name="Klenk H.-P."/>
            <person name="LaButti K.M."/>
            <person name="Lapidus A."/>
            <person name="Lindquist E.A."/>
            <person name="Lipzen A.M."/>
            <person name="Meier-Kolthoff J.P."/>
            <person name="Ohm R.A."/>
            <person name="Otillar R.P."/>
            <person name="Pangilinan J.L."/>
            <person name="Peng Y."/>
            <person name="Rokas A."/>
            <person name="Rosa C.A."/>
            <person name="Scheuner C."/>
            <person name="Sibirny A.A."/>
            <person name="Slot J.C."/>
            <person name="Stielow J.B."/>
            <person name="Sun H."/>
            <person name="Kurtzman C.P."/>
            <person name="Blackwell M."/>
            <person name="Grigoriev I.V."/>
            <person name="Jeffries T.W."/>
        </authorList>
    </citation>
    <scope>NUCLEOTIDE SEQUENCE [LARGE SCALE GENOMIC DNA]</scope>
    <source>
        <strain evidence="7 8">NRRL Y-11557</strain>
    </source>
</reference>
<dbReference type="PROSITE" id="PS00678">
    <property type="entry name" value="WD_REPEATS_1"/>
    <property type="match status" value="1"/>
</dbReference>
<protein>
    <submittedName>
        <fullName evidence="7">Uncharacterized protein</fullName>
    </submittedName>
</protein>
<evidence type="ECO:0000256" key="2">
    <source>
        <dbReference type="ARBA" id="ARBA00022574"/>
    </source>
</evidence>
<feature type="region of interest" description="Disordered" evidence="6">
    <location>
        <begin position="262"/>
        <end position="287"/>
    </location>
</feature>
<dbReference type="EMBL" id="KV454294">
    <property type="protein sequence ID" value="ODQ73220.1"/>
    <property type="molecule type" value="Genomic_DNA"/>
</dbReference>
<name>A0A1E3Q6I0_LIPST</name>
<evidence type="ECO:0000313" key="8">
    <source>
        <dbReference type="Proteomes" id="UP000094385"/>
    </source>
</evidence>
<dbReference type="InterPro" id="IPR001680">
    <property type="entry name" value="WD40_rpt"/>
</dbReference>
<dbReference type="STRING" id="675824.A0A1E3Q6I0"/>
<dbReference type="InterPro" id="IPR044285">
    <property type="entry name" value="PWP1"/>
</dbReference>
<dbReference type="PANTHER" id="PTHR14091">
    <property type="entry name" value="PERIODIC TRYPTOPHAN PROTEIN 1"/>
    <property type="match status" value="1"/>
</dbReference>
<dbReference type="InterPro" id="IPR036322">
    <property type="entry name" value="WD40_repeat_dom_sf"/>
</dbReference>
<dbReference type="SMART" id="SM00320">
    <property type="entry name" value="WD40"/>
    <property type="match status" value="5"/>
</dbReference>
<evidence type="ECO:0000256" key="5">
    <source>
        <dbReference type="SAM" id="Coils"/>
    </source>
</evidence>
<proteinExistence type="predicted"/>
<dbReference type="GO" id="GO:0006364">
    <property type="term" value="P:rRNA processing"/>
    <property type="evidence" value="ECO:0007669"/>
    <property type="project" value="InterPro"/>
</dbReference>
<evidence type="ECO:0000313" key="7">
    <source>
        <dbReference type="EMBL" id="ODQ73220.1"/>
    </source>
</evidence>
<dbReference type="Gene3D" id="2.130.10.10">
    <property type="entry name" value="YVTN repeat-like/Quinoprotein amine dehydrogenase"/>
    <property type="match status" value="2"/>
</dbReference>
<keyword evidence="1" id="KW-0597">Phosphoprotein</keyword>
<dbReference type="InterPro" id="IPR019775">
    <property type="entry name" value="WD40_repeat_CS"/>
</dbReference>
<dbReference type="Pfam" id="PF00400">
    <property type="entry name" value="WD40"/>
    <property type="match status" value="3"/>
</dbReference>
<dbReference type="PRINTS" id="PR00320">
    <property type="entry name" value="GPROTEINBRPT"/>
</dbReference>
<dbReference type="GO" id="GO:0005634">
    <property type="term" value="C:nucleus"/>
    <property type="evidence" value="ECO:0007669"/>
    <property type="project" value="TreeGrafter"/>
</dbReference>
<dbReference type="PROSITE" id="PS50082">
    <property type="entry name" value="WD_REPEATS_2"/>
    <property type="match status" value="3"/>
</dbReference>
<keyword evidence="5" id="KW-0175">Coiled coil</keyword>
<dbReference type="OrthoDB" id="270624at2759"/>
<keyword evidence="3" id="KW-0677">Repeat</keyword>
<evidence type="ECO:0000256" key="4">
    <source>
        <dbReference type="PROSITE-ProRule" id="PRU00221"/>
    </source>
</evidence>
<dbReference type="PROSITE" id="PS50294">
    <property type="entry name" value="WD_REPEATS_REGION"/>
    <property type="match status" value="2"/>
</dbReference>
<feature type="compositionally biased region" description="Basic residues" evidence="6">
    <location>
        <begin position="275"/>
        <end position="287"/>
    </location>
</feature>
<evidence type="ECO:0000256" key="1">
    <source>
        <dbReference type="ARBA" id="ARBA00022553"/>
    </source>
</evidence>
<feature type="repeat" description="WD" evidence="4">
    <location>
        <begin position="483"/>
        <end position="520"/>
    </location>
</feature>
<dbReference type="InterPro" id="IPR020472">
    <property type="entry name" value="WD40_PAC1"/>
</dbReference>
<gene>
    <name evidence="7" type="ORF">LIPSTDRAFT_288266</name>
</gene>
<dbReference type="PANTHER" id="PTHR14091:SF0">
    <property type="entry name" value="PERIODIC TRYPTOPHAN PROTEIN 1 HOMOLOG"/>
    <property type="match status" value="1"/>
</dbReference>
<keyword evidence="8" id="KW-1185">Reference proteome</keyword>
<dbReference type="SUPFAM" id="SSF50978">
    <property type="entry name" value="WD40 repeat-like"/>
    <property type="match status" value="1"/>
</dbReference>
<evidence type="ECO:0000256" key="6">
    <source>
        <dbReference type="SAM" id="MobiDB-lite"/>
    </source>
</evidence>
<feature type="coiled-coil region" evidence="5">
    <location>
        <begin position="31"/>
        <end position="62"/>
    </location>
</feature>
<evidence type="ECO:0000256" key="3">
    <source>
        <dbReference type="ARBA" id="ARBA00022737"/>
    </source>
</evidence>
<feature type="repeat" description="WD" evidence="4">
    <location>
        <begin position="295"/>
        <end position="337"/>
    </location>
</feature>
<dbReference type="InterPro" id="IPR015943">
    <property type="entry name" value="WD40/YVTN_repeat-like_dom_sf"/>
</dbReference>
<dbReference type="Proteomes" id="UP000094385">
    <property type="component" value="Unassembled WGS sequence"/>
</dbReference>
<organism evidence="7 8">
    <name type="scientific">Lipomyces starkeyi NRRL Y-11557</name>
    <dbReference type="NCBI Taxonomy" id="675824"/>
    <lineage>
        <taxon>Eukaryota</taxon>
        <taxon>Fungi</taxon>
        <taxon>Dikarya</taxon>
        <taxon>Ascomycota</taxon>
        <taxon>Saccharomycotina</taxon>
        <taxon>Lipomycetes</taxon>
        <taxon>Lipomycetales</taxon>
        <taxon>Lipomycetaceae</taxon>
        <taxon>Lipomyces</taxon>
    </lineage>
</organism>
<dbReference type="AlphaFoldDB" id="A0A1E3Q6I0"/>
<feature type="repeat" description="WD" evidence="4">
    <location>
        <begin position="431"/>
        <end position="466"/>
    </location>
</feature>